<keyword evidence="2" id="KW-0472">Membrane</keyword>
<dbReference type="GO" id="GO:0005506">
    <property type="term" value="F:iron ion binding"/>
    <property type="evidence" value="ECO:0007669"/>
    <property type="project" value="InterPro"/>
</dbReference>
<keyword evidence="2" id="KW-1133">Transmembrane helix</keyword>
<reference evidence="3" key="1">
    <citation type="submission" date="2021-01" db="EMBL/GenBank/DDBJ databases">
        <authorList>
            <person name="Corre E."/>
            <person name="Pelletier E."/>
            <person name="Niang G."/>
            <person name="Scheremetjew M."/>
            <person name="Finn R."/>
            <person name="Kale V."/>
            <person name="Holt S."/>
            <person name="Cochrane G."/>
            <person name="Meng A."/>
            <person name="Brown T."/>
            <person name="Cohen L."/>
        </authorList>
    </citation>
    <scope>NUCLEOTIDE SEQUENCE</scope>
    <source>
        <strain evidence="3">CCAC1681</strain>
    </source>
</reference>
<name>A0A7S0DAI7_MICPS</name>
<dbReference type="AlphaFoldDB" id="A0A7S0DAI7"/>
<evidence type="ECO:0000313" key="3">
    <source>
        <dbReference type="EMBL" id="CAD8448818.1"/>
    </source>
</evidence>
<evidence type="ECO:0000256" key="1">
    <source>
        <dbReference type="SAM" id="MobiDB-lite"/>
    </source>
</evidence>
<dbReference type="GO" id="GO:0004497">
    <property type="term" value="F:monooxygenase activity"/>
    <property type="evidence" value="ECO:0007669"/>
    <property type="project" value="InterPro"/>
</dbReference>
<feature type="transmembrane region" description="Helical" evidence="2">
    <location>
        <begin position="21"/>
        <end position="37"/>
    </location>
</feature>
<accession>A0A7S0DAI7</accession>
<dbReference type="PROSITE" id="PS00086">
    <property type="entry name" value="CYTOCHROME_P450"/>
    <property type="match status" value="1"/>
</dbReference>
<sequence length="723" mass="79633">MSGGYFTTDRARKYGWGVPRLALLTLFAFEVVPRYFLDASGSELNAFAAAEAHPGDGTATYPLRLGAYLRSLRWVGHAYMGSIGAGVNVQVLGFVGNLAMLLAAAAFCVADARRDYSIIVYLAKTFSGDFLAGKLDTAEWKLVLFWTFGVLGPGLWVLAGLEPGATGRTSKSFDVFGDVAFDWATAADAFRPYARILPILFLIQTVCEFGDAHLEHHRIVGKFFRHRYGFECFTLAAMTLPKLFSRAVWIAPKELRVVQHDLVICLFYRIGNLCIILVKNGWVKDFSAKAERVARKALFWIFGIVSNQRLVNVTDVDVAVAVLKKSAVKGDGLERHVATPAWRPLLSLESVDGDLYESMVRAFHELVAKLPEPRKVAEIAEARAEEMLLIARARAGEENAAKDDEASSSDVSEATVSLSVDDLSGESGVKSELELSKTKASKAPADLLRGGDAIDANAVARFSLAVFVEYVFGRAWEEKFEVLVDASWAWRREIAVRGRADASVKRAAVRLVVDDLIRNDERLWAMHGEAWREPRNYSLIMQPFLISPAINVGDVAVALKRRPGLRLEDAMRDAHPFPIFERFVSEDVYVDRRVDKKNGKTTSGRKNVLAVRKNTQVIMFTSDFRGSNVPWPVFGAGARMCAGTSAALGVLRAVATTLVAAGDAFAPERGHKYSGRHNDGVSSLGEAWYFARTVVPIVLGFGRERQDGVELERRAREALGVET</sequence>
<feature type="region of interest" description="Disordered" evidence="1">
    <location>
        <begin position="400"/>
        <end position="423"/>
    </location>
</feature>
<dbReference type="GO" id="GO:0016705">
    <property type="term" value="F:oxidoreductase activity, acting on paired donors, with incorporation or reduction of molecular oxygen"/>
    <property type="evidence" value="ECO:0007669"/>
    <property type="project" value="InterPro"/>
</dbReference>
<dbReference type="SUPFAM" id="SSF48264">
    <property type="entry name" value="Cytochrome P450"/>
    <property type="match status" value="2"/>
</dbReference>
<gene>
    <name evidence="3" type="ORF">MSP1401_LOCUS10813</name>
</gene>
<protein>
    <submittedName>
        <fullName evidence="3">Uncharacterized protein</fullName>
    </submittedName>
</protein>
<feature type="transmembrane region" description="Helical" evidence="2">
    <location>
        <begin position="89"/>
        <end position="110"/>
    </location>
</feature>
<organism evidence="3">
    <name type="scientific">Micromonas pusilla</name>
    <name type="common">Picoplanktonic green alga</name>
    <name type="synonym">Chromulina pusilla</name>
    <dbReference type="NCBI Taxonomy" id="38833"/>
    <lineage>
        <taxon>Eukaryota</taxon>
        <taxon>Viridiplantae</taxon>
        <taxon>Chlorophyta</taxon>
        <taxon>Mamiellophyceae</taxon>
        <taxon>Mamiellales</taxon>
        <taxon>Mamiellaceae</taxon>
        <taxon>Micromonas</taxon>
    </lineage>
</organism>
<dbReference type="EMBL" id="HBEN01012966">
    <property type="protein sequence ID" value="CAD8448818.1"/>
    <property type="molecule type" value="Transcribed_RNA"/>
</dbReference>
<feature type="transmembrane region" description="Helical" evidence="2">
    <location>
        <begin position="142"/>
        <end position="161"/>
    </location>
</feature>
<dbReference type="InterPro" id="IPR036396">
    <property type="entry name" value="Cyt_P450_sf"/>
</dbReference>
<evidence type="ECO:0000256" key="2">
    <source>
        <dbReference type="SAM" id="Phobius"/>
    </source>
</evidence>
<dbReference type="InterPro" id="IPR017972">
    <property type="entry name" value="Cyt_P450_CS"/>
</dbReference>
<keyword evidence="2" id="KW-0812">Transmembrane</keyword>
<dbReference type="GO" id="GO:0020037">
    <property type="term" value="F:heme binding"/>
    <property type="evidence" value="ECO:0007669"/>
    <property type="project" value="InterPro"/>
</dbReference>
<proteinExistence type="predicted"/>